<gene>
    <name evidence="1" type="ORF">J2S42_000787</name>
</gene>
<name>A0AAE3VUB5_9ACTN</name>
<evidence type="ECO:0000313" key="2">
    <source>
        <dbReference type="Proteomes" id="UP001240236"/>
    </source>
</evidence>
<organism evidence="1 2">
    <name type="scientific">Catenuloplanes indicus</name>
    <dbReference type="NCBI Taxonomy" id="137267"/>
    <lineage>
        <taxon>Bacteria</taxon>
        <taxon>Bacillati</taxon>
        <taxon>Actinomycetota</taxon>
        <taxon>Actinomycetes</taxon>
        <taxon>Micromonosporales</taxon>
        <taxon>Micromonosporaceae</taxon>
        <taxon>Catenuloplanes</taxon>
    </lineage>
</organism>
<dbReference type="Proteomes" id="UP001240236">
    <property type="component" value="Unassembled WGS sequence"/>
</dbReference>
<dbReference type="AlphaFoldDB" id="A0AAE3VUB5"/>
<dbReference type="RefSeq" id="WP_307235267.1">
    <property type="nucleotide sequence ID" value="NZ_JAUSUZ010000001.1"/>
</dbReference>
<comment type="caution">
    <text evidence="1">The sequence shown here is derived from an EMBL/GenBank/DDBJ whole genome shotgun (WGS) entry which is preliminary data.</text>
</comment>
<keyword evidence="2" id="KW-1185">Reference proteome</keyword>
<protein>
    <submittedName>
        <fullName evidence="1">Uncharacterized protein</fullName>
    </submittedName>
</protein>
<dbReference type="EMBL" id="JAUSUZ010000001">
    <property type="protein sequence ID" value="MDQ0364118.1"/>
    <property type="molecule type" value="Genomic_DNA"/>
</dbReference>
<reference evidence="1 2" key="1">
    <citation type="submission" date="2023-07" db="EMBL/GenBank/DDBJ databases">
        <title>Sequencing the genomes of 1000 actinobacteria strains.</title>
        <authorList>
            <person name="Klenk H.-P."/>
        </authorList>
    </citation>
    <scope>NUCLEOTIDE SEQUENCE [LARGE SCALE GENOMIC DNA]</scope>
    <source>
        <strain evidence="1 2">DSM 44709</strain>
    </source>
</reference>
<accession>A0AAE3VUB5</accession>
<evidence type="ECO:0000313" key="1">
    <source>
        <dbReference type="EMBL" id="MDQ0364118.1"/>
    </source>
</evidence>
<sequence length="44" mass="4558">MQSSTETDVLDDVTEDAETVAPPTLIMLETADDAAVCDVDGVCA</sequence>
<proteinExistence type="predicted"/>